<dbReference type="EMBL" id="MLIQ01000013">
    <property type="protein sequence ID" value="OHU58168.1"/>
    <property type="molecule type" value="Genomic_DNA"/>
</dbReference>
<dbReference type="InterPro" id="IPR002818">
    <property type="entry name" value="DJ-1/PfpI"/>
</dbReference>
<evidence type="ECO:0000313" key="2">
    <source>
        <dbReference type="EMBL" id="OHU58168.1"/>
    </source>
</evidence>
<feature type="domain" description="DJ-1/PfpI" evidence="1">
    <location>
        <begin position="2"/>
        <end position="164"/>
    </location>
</feature>
<dbReference type="InterPro" id="IPR052158">
    <property type="entry name" value="INH-QAR"/>
</dbReference>
<comment type="caution">
    <text evidence="2">The sequence shown here is derived from an EMBL/GenBank/DDBJ whole genome shotgun (WGS) entry which is preliminary data.</text>
</comment>
<keyword evidence="2" id="KW-0808">Transferase</keyword>
<dbReference type="Gene3D" id="3.40.50.880">
    <property type="match status" value="1"/>
</dbReference>
<dbReference type="InterPro" id="IPR029062">
    <property type="entry name" value="Class_I_gatase-like"/>
</dbReference>
<dbReference type="AlphaFoldDB" id="A0A1S1LRZ6"/>
<accession>A0A1S1LRZ6</accession>
<keyword evidence="2" id="KW-0315">Glutamine amidotransferase</keyword>
<organism evidence="2 3">
    <name type="scientific">Mycobacteroides chelonae</name>
    <name type="common">Mycobacterium chelonae</name>
    <dbReference type="NCBI Taxonomy" id="1774"/>
    <lineage>
        <taxon>Bacteria</taxon>
        <taxon>Bacillati</taxon>
        <taxon>Actinomycetota</taxon>
        <taxon>Actinomycetes</taxon>
        <taxon>Mycobacteriales</taxon>
        <taxon>Mycobacteriaceae</taxon>
        <taxon>Mycobacteroides</taxon>
    </lineage>
</organism>
<name>A0A1S1LRZ6_MYCCH</name>
<dbReference type="Pfam" id="PF01965">
    <property type="entry name" value="DJ-1_PfpI"/>
    <property type="match status" value="1"/>
</dbReference>
<dbReference type="Proteomes" id="UP000180043">
    <property type="component" value="Unassembled WGS sequence"/>
</dbReference>
<dbReference type="GO" id="GO:0016740">
    <property type="term" value="F:transferase activity"/>
    <property type="evidence" value="ECO:0007669"/>
    <property type="project" value="UniProtKB-KW"/>
</dbReference>
<dbReference type="RefSeq" id="WP_057967537.1">
    <property type="nucleotide sequence ID" value="NZ_MLII01000030.1"/>
</dbReference>
<dbReference type="GO" id="GO:0006355">
    <property type="term" value="P:regulation of DNA-templated transcription"/>
    <property type="evidence" value="ECO:0007669"/>
    <property type="project" value="TreeGrafter"/>
</dbReference>
<evidence type="ECO:0000259" key="1">
    <source>
        <dbReference type="Pfam" id="PF01965"/>
    </source>
</evidence>
<gene>
    <name evidence="2" type="ORF">BKG82_11210</name>
</gene>
<evidence type="ECO:0000313" key="3">
    <source>
        <dbReference type="Proteomes" id="UP000180043"/>
    </source>
</evidence>
<dbReference type="PANTHER" id="PTHR43130:SF2">
    <property type="entry name" value="DJ-1_PFPI DOMAIN-CONTAINING PROTEIN"/>
    <property type="match status" value="1"/>
</dbReference>
<dbReference type="SUPFAM" id="SSF52317">
    <property type="entry name" value="Class I glutamine amidotransferase-like"/>
    <property type="match status" value="1"/>
</dbReference>
<dbReference type="CDD" id="cd03139">
    <property type="entry name" value="GATase1_PfpI_2"/>
    <property type="match status" value="1"/>
</dbReference>
<sequence length="253" mass="27268">MQIAFVTYPGMTALDMVGPYEVLRILPDAELRFVWHEPGPIATDSGVLFLGATHSFAETPTPDIVLVPGSATSTMSTARDEKLLAWLRAVHETTIHTVSVCSGSVILAAAGLLEGRRATSHWRALDLLAPFRARPDSHERIVKDGKIITAAGVSAGIDLGLSVAAEVAGVAHAEATQLAIEYDPQPPFDSGHMSKATLKTKTRAHALMAKHGMFKPAEMSSGARLLWSAALSRLRQPKRRALRHRDGEVAEWV</sequence>
<dbReference type="PANTHER" id="PTHR43130">
    <property type="entry name" value="ARAC-FAMILY TRANSCRIPTIONAL REGULATOR"/>
    <property type="match status" value="1"/>
</dbReference>
<reference evidence="2 3" key="1">
    <citation type="submission" date="2016-10" db="EMBL/GenBank/DDBJ databases">
        <title>Evaluation of Human, Veterinary and Environmental Mycobacterium chelonae Isolates by Core Genome Phylogenomic Analysis, Targeted Gene Comparison, and Anti-microbial Susceptibility Patterns: A Tale of Mistaken Identities.</title>
        <authorList>
            <person name="Fogelson S.B."/>
            <person name="Camus A.C."/>
            <person name="Lorenz W."/>
            <person name="Vasireddy R."/>
            <person name="Vasireddy S."/>
            <person name="Smith T."/>
            <person name="Brown-Elliott B.A."/>
            <person name="Wallace R.J.Jr."/>
            <person name="Hasan N.A."/>
            <person name="Reischl U."/>
            <person name="Sanchez S."/>
        </authorList>
    </citation>
    <scope>NUCLEOTIDE SEQUENCE [LARGE SCALE GENOMIC DNA]</scope>
    <source>
        <strain evidence="2 3">15515</strain>
    </source>
</reference>
<protein>
    <submittedName>
        <fullName evidence="2">Glutamine amidotransferase</fullName>
    </submittedName>
</protein>
<proteinExistence type="predicted"/>